<organism evidence="2 3">
    <name type="scientific">Staphylococcus aureus (strain COL)</name>
    <dbReference type="NCBI Taxonomy" id="93062"/>
    <lineage>
        <taxon>Bacteria</taxon>
        <taxon>Bacillati</taxon>
        <taxon>Bacillota</taxon>
        <taxon>Bacilli</taxon>
        <taxon>Bacillales</taxon>
        <taxon>Staphylococcaceae</taxon>
        <taxon>Staphylococcus</taxon>
    </lineage>
</organism>
<dbReference type="EMBL" id="CP000046">
    <property type="protein sequence ID" value="AAW37043.1"/>
    <property type="molecule type" value="Genomic_DNA"/>
</dbReference>
<dbReference type="Proteomes" id="UP000000530">
    <property type="component" value="Chromosome"/>
</dbReference>
<evidence type="ECO:0000313" key="3">
    <source>
        <dbReference type="Proteomes" id="UP000000530"/>
    </source>
</evidence>
<evidence type="ECO:0000256" key="1">
    <source>
        <dbReference type="SAM" id="MobiDB-lite"/>
    </source>
</evidence>
<gene>
    <name evidence="2" type="ordered locus">SACOL2081</name>
</gene>
<name>A0A0H2WWN9_STAAC</name>
<dbReference type="HOGENOM" id="CLU_3405556_0_0_9"/>
<evidence type="ECO:0000313" key="2">
    <source>
        <dbReference type="EMBL" id="AAW37043.1"/>
    </source>
</evidence>
<proteinExistence type="predicted"/>
<protein>
    <submittedName>
        <fullName evidence="2">Uncharacterized protein</fullName>
    </submittedName>
</protein>
<reference evidence="2 3" key="1">
    <citation type="journal article" date="2005" name="J. Bacteriol.">
        <title>Insights on evolution of virulence and resistance from the complete genome analysis of an early methicillin-resistant Staphylococcus aureus strain and a biofilm-producing methicillin-resistant Staphylococcus epidermidis strain.</title>
        <authorList>
            <person name="Gill S.R."/>
            <person name="Fouts D.E."/>
            <person name="Archer G.L."/>
            <person name="Mongodin E.F."/>
            <person name="Deboy R.T."/>
            <person name="Ravel J."/>
            <person name="Paulsen I.T."/>
            <person name="Kolonay J.F."/>
            <person name="Brinkac L."/>
            <person name="Beanan M."/>
            <person name="Dodson R.J."/>
            <person name="Daugherty S.C."/>
            <person name="Madupu R."/>
            <person name="Angiuoli S.V."/>
            <person name="Durkin A.S."/>
            <person name="Haft D.H."/>
            <person name="Vamathevan J."/>
            <person name="Khouri H."/>
            <person name="Utterback T."/>
            <person name="Lee C."/>
            <person name="Dimitrov G."/>
            <person name="Jiang L."/>
            <person name="Qin H."/>
            <person name="Weidman J."/>
            <person name="Tran K."/>
            <person name="Kang K."/>
            <person name="Hance I.R."/>
            <person name="Nelson K.E."/>
            <person name="Fraser C.M."/>
        </authorList>
    </citation>
    <scope>NUCLEOTIDE SEQUENCE [LARGE SCALE GENOMIC DNA]</scope>
    <source>
        <strain evidence="2 3">COL</strain>
    </source>
</reference>
<feature type="region of interest" description="Disordered" evidence="1">
    <location>
        <begin position="1"/>
        <end position="30"/>
    </location>
</feature>
<dbReference type="AlphaFoldDB" id="A0A0H2WWN9"/>
<sequence>MPHHSTTSSRIVVPAHQSNMASTPNLSITP</sequence>
<accession>A0A0H2WWN9</accession>
<dbReference type="KEGG" id="sac:SACOL2081"/>